<sequence length="174" mass="19767">MSSEDTLGLRLAQFSEHVAQKHIERVLIAQTQRTDGTARGAYFAAIALPTAHGVYKAKHVKHALEILFTLVDRCTFSLAQHPDIKHLGVPQRMGRKRQRSADKEKTSAVIEMLPKQYSEMRRTRRTKAVSVSHSSFRKRHMWYMKDIVNHVLVHRVVSAILPDVSGNCDGIDEN</sequence>
<reference evidence="1 2" key="1">
    <citation type="journal article" date="2022" name="bioRxiv">
        <title>The genome of the oomycete Peronosclerospora sorghi, a cosmopolitan pathogen of maize and sorghum, is inflated with dispersed pseudogenes.</title>
        <authorList>
            <person name="Fletcher K."/>
            <person name="Martin F."/>
            <person name="Isakeit T."/>
            <person name="Cavanaugh K."/>
            <person name="Magill C."/>
            <person name="Michelmore R."/>
        </authorList>
    </citation>
    <scope>NUCLEOTIDE SEQUENCE [LARGE SCALE GENOMIC DNA]</scope>
    <source>
        <strain evidence="1">P6</strain>
    </source>
</reference>
<organism evidence="1 2">
    <name type="scientific">Peronosclerospora sorghi</name>
    <dbReference type="NCBI Taxonomy" id="230839"/>
    <lineage>
        <taxon>Eukaryota</taxon>
        <taxon>Sar</taxon>
        <taxon>Stramenopiles</taxon>
        <taxon>Oomycota</taxon>
        <taxon>Peronosporomycetes</taxon>
        <taxon>Peronosporales</taxon>
        <taxon>Peronosporaceae</taxon>
        <taxon>Peronosclerospora</taxon>
    </lineage>
</organism>
<evidence type="ECO:0000313" key="1">
    <source>
        <dbReference type="EMBL" id="KAI9922241.1"/>
    </source>
</evidence>
<evidence type="ECO:0000313" key="2">
    <source>
        <dbReference type="Proteomes" id="UP001163321"/>
    </source>
</evidence>
<gene>
    <name evidence="1" type="ORF">PsorP6_001576</name>
</gene>
<proteinExistence type="predicted"/>
<protein>
    <submittedName>
        <fullName evidence="1">Uncharacterized protein</fullName>
    </submittedName>
</protein>
<keyword evidence="2" id="KW-1185">Reference proteome</keyword>
<name>A0ACC0WVH4_9STRA</name>
<comment type="caution">
    <text evidence="1">The sequence shown here is derived from an EMBL/GenBank/DDBJ whole genome shotgun (WGS) entry which is preliminary data.</text>
</comment>
<dbReference type="EMBL" id="CM047580">
    <property type="protein sequence ID" value="KAI9922241.1"/>
    <property type="molecule type" value="Genomic_DNA"/>
</dbReference>
<accession>A0ACC0WVH4</accession>
<dbReference type="Proteomes" id="UP001163321">
    <property type="component" value="Chromosome 1"/>
</dbReference>